<dbReference type="InterPro" id="IPR049053">
    <property type="entry name" value="AFCA-like_C"/>
</dbReference>
<proteinExistence type="predicted"/>
<evidence type="ECO:0000259" key="3">
    <source>
        <dbReference type="Pfam" id="PF22124"/>
    </source>
</evidence>
<comment type="caution">
    <text evidence="4">The sequence shown here is derived from an EMBL/GenBank/DDBJ whole genome shotgun (WGS) entry which is preliminary data.</text>
</comment>
<accession>A0ABX1ZIT3</accession>
<dbReference type="InterPro" id="IPR016518">
    <property type="entry name" value="Alpha-L-fucosidase"/>
</dbReference>
<evidence type="ECO:0000259" key="1">
    <source>
        <dbReference type="Pfam" id="PF14498"/>
    </source>
</evidence>
<keyword evidence="4" id="KW-0378">Hydrolase</keyword>
<dbReference type="InterPro" id="IPR008928">
    <property type="entry name" value="6-hairpin_glycosidase_sf"/>
</dbReference>
<evidence type="ECO:0000313" key="4">
    <source>
        <dbReference type="EMBL" id="NOU99998.1"/>
    </source>
</evidence>
<dbReference type="PANTHER" id="PTHR31084:SF0">
    <property type="entry name" value="ALPHA-L-FUCOSIDASE 2"/>
    <property type="match status" value="1"/>
</dbReference>
<reference evidence="4 5" key="1">
    <citation type="submission" date="2019-10" db="EMBL/GenBank/DDBJ databases">
        <title>Description of Paenibacillus pedi sp. nov.</title>
        <authorList>
            <person name="Carlier A."/>
            <person name="Qi S."/>
        </authorList>
    </citation>
    <scope>NUCLEOTIDE SEQUENCE [LARGE SCALE GENOMIC DNA]</scope>
    <source>
        <strain evidence="4 5">LMG 31457</strain>
    </source>
</reference>
<dbReference type="Pfam" id="PF21307">
    <property type="entry name" value="Glyco_hydro_95_C"/>
    <property type="match status" value="1"/>
</dbReference>
<evidence type="ECO:0000259" key="2">
    <source>
        <dbReference type="Pfam" id="PF21307"/>
    </source>
</evidence>
<dbReference type="Gene3D" id="1.50.10.10">
    <property type="match status" value="1"/>
</dbReference>
<protein>
    <submittedName>
        <fullName evidence="4">Glycoside hydrolase family 95 protein</fullName>
    </submittedName>
</protein>
<evidence type="ECO:0000313" key="5">
    <source>
        <dbReference type="Proteomes" id="UP000618579"/>
    </source>
</evidence>
<dbReference type="GO" id="GO:0016787">
    <property type="term" value="F:hydrolase activity"/>
    <property type="evidence" value="ECO:0007669"/>
    <property type="project" value="UniProtKB-KW"/>
</dbReference>
<keyword evidence="5" id="KW-1185">Reference proteome</keyword>
<feature type="domain" description="Alpha fucosidase A-like C-terminal" evidence="2">
    <location>
        <begin position="669"/>
        <end position="761"/>
    </location>
</feature>
<organism evidence="4 5">
    <name type="scientific">Paenibacillus planticolens</name>
    <dbReference type="NCBI Taxonomy" id="2654976"/>
    <lineage>
        <taxon>Bacteria</taxon>
        <taxon>Bacillati</taxon>
        <taxon>Bacillota</taxon>
        <taxon>Bacilli</taxon>
        <taxon>Bacillales</taxon>
        <taxon>Paenibacillaceae</taxon>
        <taxon>Paenibacillus</taxon>
    </lineage>
</organism>
<dbReference type="PANTHER" id="PTHR31084">
    <property type="entry name" value="ALPHA-L-FUCOSIDASE 2"/>
    <property type="match status" value="1"/>
</dbReference>
<dbReference type="SUPFAM" id="SSF48208">
    <property type="entry name" value="Six-hairpin glycosidases"/>
    <property type="match status" value="1"/>
</dbReference>
<feature type="domain" description="Glycosyl hydrolase family 95 catalytic" evidence="3">
    <location>
        <begin position="263"/>
        <end position="667"/>
    </location>
</feature>
<dbReference type="PIRSF" id="PIRSF007663">
    <property type="entry name" value="UCP007663"/>
    <property type="match status" value="1"/>
</dbReference>
<name>A0ABX1ZIT3_9BACL</name>
<sequence>MCLSNRKKLWYSQPAKEWVEALPIGNGRLGGMIFGHVQEEKIQLNEDSIWYGGPKQGLNPDGFRYLGEIREHLFAENVEEATRLTRLALFSTPKYYNPYQPLGDLRLYFHGQQGHVEDYRRELDLNQAIARTTYKINGVTYRREMYASYPDQLLIIRLACDSPGMLNLSAGLNRRPYEGESGSESSDRIWMSGECGKHGVDYACMVQARSADGRISVIGDFLSVEGASSVTLMLAAASTFREADPMAACRYQLDEAGRFTDSELELRHTEDYRTLYDRVELRLTNQDPFDAIATDVRLKRLQEPGEAEDIGMMELYFHYGRYLLIASSRPGCLPANLQGIWNDSFTPPWESKYTININTQMNYWPAEVCGLTECHEPLFDHIERMQASGRETARELYGCSGFVAHHNTNIWGETRPEGLFPTCVIWPMGAAWLSLHLWERFRFTQDMDFLRQKAYPILKEAAAFFVDYLAELPDGRLVTGPSVSPENVYVLPDGTKGAICMGPAMDSQIIYELFEACRLSSMYLEIDVELRSRLSGLQERLPQTQIGKHGQIMEWLEDYEEADPGHRHISQLFALHPGTQISPNRTPELAKAAAATLQRRLAHGGGHTGWSSAWIVNMLARLEEGEQSYAHLQHMLRKSTYLNLFDAHPPFQIDGNFGATAGIAEMLLQSHAGELALLPALPFAWPDGQVTGLRARGGYIVDVTWRSGELSRAAIQATRGGLCQVRTVDSVAVRCGEDDIPASGGQRVIAFSVEAGKTYELYCENQFS</sequence>
<dbReference type="Pfam" id="PF22124">
    <property type="entry name" value="Glyco_hydro_95_cat"/>
    <property type="match status" value="1"/>
</dbReference>
<feature type="domain" description="Glycosyl hydrolase family 95 N-terminal" evidence="1">
    <location>
        <begin position="9"/>
        <end position="242"/>
    </location>
</feature>
<gene>
    <name evidence="4" type="ORF">GC097_08220</name>
</gene>
<dbReference type="Pfam" id="PF14498">
    <property type="entry name" value="Glyco_hyd_65N_2"/>
    <property type="match status" value="1"/>
</dbReference>
<dbReference type="EMBL" id="WHNZ01000015">
    <property type="protein sequence ID" value="NOU99998.1"/>
    <property type="molecule type" value="Genomic_DNA"/>
</dbReference>
<dbReference type="Proteomes" id="UP000618579">
    <property type="component" value="Unassembled WGS sequence"/>
</dbReference>
<dbReference type="InterPro" id="IPR012341">
    <property type="entry name" value="6hp_glycosidase-like_sf"/>
</dbReference>
<dbReference type="InterPro" id="IPR054363">
    <property type="entry name" value="GH95_cat"/>
</dbReference>
<dbReference type="InterPro" id="IPR027414">
    <property type="entry name" value="GH95_N_dom"/>
</dbReference>